<proteinExistence type="predicted"/>
<name>A0A371HY92_MUCPR</name>
<keyword evidence="2" id="KW-1185">Reference proteome</keyword>
<sequence>MEIYTNADYVGSIVDRRSTSRYCIEQTHRIGCEGSPTIKKLVGKLIYLSHTRPDIAYVFSVVSQFMHDPRERHLQAASPKKGLLFRKEGTLFMEIHTNADYAGSIVDRRSTSGYCMFLGGNLVTWRSKKQNVVAQSSAEVEF</sequence>
<reference evidence="1" key="1">
    <citation type="submission" date="2018-05" db="EMBL/GenBank/DDBJ databases">
        <title>Draft genome of Mucuna pruriens seed.</title>
        <authorList>
            <person name="Nnadi N.E."/>
            <person name="Vos R."/>
            <person name="Hasami M.H."/>
            <person name="Devisetty U.K."/>
            <person name="Aguiy J.C."/>
        </authorList>
    </citation>
    <scope>NUCLEOTIDE SEQUENCE [LARGE SCALE GENOMIC DNA]</scope>
    <source>
        <strain evidence="1">JCA_2017</strain>
    </source>
</reference>
<accession>A0A371HY92</accession>
<organism evidence="1 2">
    <name type="scientific">Mucuna pruriens</name>
    <name type="common">Velvet bean</name>
    <name type="synonym">Dolichos pruriens</name>
    <dbReference type="NCBI Taxonomy" id="157652"/>
    <lineage>
        <taxon>Eukaryota</taxon>
        <taxon>Viridiplantae</taxon>
        <taxon>Streptophyta</taxon>
        <taxon>Embryophyta</taxon>
        <taxon>Tracheophyta</taxon>
        <taxon>Spermatophyta</taxon>
        <taxon>Magnoliopsida</taxon>
        <taxon>eudicotyledons</taxon>
        <taxon>Gunneridae</taxon>
        <taxon>Pentapetalae</taxon>
        <taxon>rosids</taxon>
        <taxon>fabids</taxon>
        <taxon>Fabales</taxon>
        <taxon>Fabaceae</taxon>
        <taxon>Papilionoideae</taxon>
        <taxon>50 kb inversion clade</taxon>
        <taxon>NPAAA clade</taxon>
        <taxon>indigoferoid/millettioid clade</taxon>
        <taxon>Phaseoleae</taxon>
        <taxon>Mucuna</taxon>
    </lineage>
</organism>
<comment type="caution">
    <text evidence="1">The sequence shown here is derived from an EMBL/GenBank/DDBJ whole genome shotgun (WGS) entry which is preliminary data.</text>
</comment>
<dbReference type="Proteomes" id="UP000257109">
    <property type="component" value="Unassembled WGS sequence"/>
</dbReference>
<evidence type="ECO:0000313" key="1">
    <source>
        <dbReference type="EMBL" id="RDY07752.1"/>
    </source>
</evidence>
<dbReference type="EMBL" id="QJKJ01001406">
    <property type="protein sequence ID" value="RDY07752.1"/>
    <property type="molecule type" value="Genomic_DNA"/>
</dbReference>
<feature type="non-terminal residue" evidence="1">
    <location>
        <position position="1"/>
    </location>
</feature>
<dbReference type="AlphaFoldDB" id="A0A371HY92"/>
<gene>
    <name evidence="1" type="ORF">CR513_08088</name>
</gene>
<protein>
    <submittedName>
        <fullName evidence="1">Mitochondrial protein</fullName>
    </submittedName>
</protein>
<evidence type="ECO:0000313" key="2">
    <source>
        <dbReference type="Proteomes" id="UP000257109"/>
    </source>
</evidence>
<dbReference type="PANTHER" id="PTHR11439">
    <property type="entry name" value="GAG-POL-RELATED RETROTRANSPOSON"/>
    <property type="match status" value="1"/>
</dbReference>
<dbReference type="CDD" id="cd09272">
    <property type="entry name" value="RNase_HI_RT_Ty1"/>
    <property type="match status" value="1"/>
</dbReference>
<dbReference type="OrthoDB" id="1304733at2759"/>
<dbReference type="STRING" id="157652.A0A371HY92"/>
<dbReference type="PANTHER" id="PTHR11439:SF470">
    <property type="entry name" value="CYSTEINE-RICH RLK (RECEPTOR-LIKE PROTEIN KINASE) 8"/>
    <property type="match status" value="1"/>
</dbReference>